<reference evidence="1" key="1">
    <citation type="submission" date="2019-08" db="EMBL/GenBank/DDBJ databases">
        <authorList>
            <person name="Kucharzyk K."/>
            <person name="Murdoch R.W."/>
            <person name="Higgins S."/>
            <person name="Loffler F."/>
        </authorList>
    </citation>
    <scope>NUCLEOTIDE SEQUENCE</scope>
</reference>
<name>A0A645G5P6_9ZZZZ</name>
<dbReference type="AlphaFoldDB" id="A0A645G5P6"/>
<dbReference type="EMBL" id="VSSQ01069430">
    <property type="protein sequence ID" value="MPN21446.1"/>
    <property type="molecule type" value="Genomic_DNA"/>
</dbReference>
<gene>
    <name evidence="1" type="ORF">SDC9_168825</name>
</gene>
<evidence type="ECO:0000313" key="1">
    <source>
        <dbReference type="EMBL" id="MPN21446.1"/>
    </source>
</evidence>
<organism evidence="1">
    <name type="scientific">bioreactor metagenome</name>
    <dbReference type="NCBI Taxonomy" id="1076179"/>
    <lineage>
        <taxon>unclassified sequences</taxon>
        <taxon>metagenomes</taxon>
        <taxon>ecological metagenomes</taxon>
    </lineage>
</organism>
<comment type="caution">
    <text evidence="1">The sequence shown here is derived from an EMBL/GenBank/DDBJ whole genome shotgun (WGS) entry which is preliminary data.</text>
</comment>
<proteinExistence type="predicted"/>
<protein>
    <submittedName>
        <fullName evidence="1">Uncharacterized protein</fullName>
    </submittedName>
</protein>
<accession>A0A645G5P6</accession>
<sequence length="96" mass="11003">MRSDQSSQGERVILDERYCLPILRAFGVWQEIDAFQLCIDTEVFHPSGKDFHDGGFCRGDTNEIHGRLFSGGIDGHCSSPFAIMYLNVCMYVYRIY</sequence>